<dbReference type="EMBL" id="FONW01000008">
    <property type="protein sequence ID" value="SFF52345.1"/>
    <property type="molecule type" value="Genomic_DNA"/>
</dbReference>
<evidence type="ECO:0000259" key="11">
    <source>
        <dbReference type="PROSITE" id="PS52015"/>
    </source>
</evidence>
<evidence type="ECO:0000256" key="4">
    <source>
        <dbReference type="ARBA" id="ARBA00022475"/>
    </source>
</evidence>
<dbReference type="GO" id="GO:0015031">
    <property type="term" value="P:protein transport"/>
    <property type="evidence" value="ECO:0007669"/>
    <property type="project" value="UniProtKB-KW"/>
</dbReference>
<evidence type="ECO:0000256" key="1">
    <source>
        <dbReference type="ARBA" id="ARBA00004383"/>
    </source>
</evidence>
<dbReference type="InterPro" id="IPR006260">
    <property type="entry name" value="TonB/TolA_C"/>
</dbReference>
<evidence type="ECO:0000256" key="8">
    <source>
        <dbReference type="ARBA" id="ARBA00022989"/>
    </source>
</evidence>
<dbReference type="FunFam" id="3.30.1150.10:FF:000002">
    <property type="entry name" value="Energy transducer TonB"/>
    <property type="match status" value="1"/>
</dbReference>
<dbReference type="Gene3D" id="3.30.1150.10">
    <property type="match status" value="1"/>
</dbReference>
<reference evidence="12 13" key="1">
    <citation type="submission" date="2016-10" db="EMBL/GenBank/DDBJ databases">
        <authorList>
            <person name="de Groot N.N."/>
        </authorList>
    </citation>
    <scope>NUCLEOTIDE SEQUENCE [LARGE SCALE GENOMIC DNA]</scope>
    <source>
        <strain evidence="12 13">CGMCC 1.9156</strain>
    </source>
</reference>
<feature type="domain" description="TonB C-terminal" evidence="11">
    <location>
        <begin position="408"/>
        <end position="498"/>
    </location>
</feature>
<evidence type="ECO:0000313" key="13">
    <source>
        <dbReference type="Proteomes" id="UP000198964"/>
    </source>
</evidence>
<dbReference type="Pfam" id="PF03544">
    <property type="entry name" value="TonB_C"/>
    <property type="match status" value="1"/>
</dbReference>
<dbReference type="GO" id="GO:0055085">
    <property type="term" value="P:transmembrane transport"/>
    <property type="evidence" value="ECO:0007669"/>
    <property type="project" value="InterPro"/>
</dbReference>
<dbReference type="Pfam" id="PF05569">
    <property type="entry name" value="Peptidase_M56"/>
    <property type="match status" value="1"/>
</dbReference>
<keyword evidence="8 10" id="KW-1133">Transmembrane helix</keyword>
<keyword evidence="6 10" id="KW-0812">Transmembrane</keyword>
<dbReference type="PANTHER" id="PTHR33446">
    <property type="entry name" value="PROTEIN TONB-RELATED"/>
    <property type="match status" value="1"/>
</dbReference>
<dbReference type="NCBIfam" id="TIGR01352">
    <property type="entry name" value="tonB_Cterm"/>
    <property type="match status" value="1"/>
</dbReference>
<keyword evidence="13" id="KW-1185">Reference proteome</keyword>
<evidence type="ECO:0000256" key="9">
    <source>
        <dbReference type="ARBA" id="ARBA00023136"/>
    </source>
</evidence>
<evidence type="ECO:0000313" key="12">
    <source>
        <dbReference type="EMBL" id="SFF52345.1"/>
    </source>
</evidence>
<evidence type="ECO:0000256" key="2">
    <source>
        <dbReference type="ARBA" id="ARBA00006555"/>
    </source>
</evidence>
<accession>A0A1I2JC05</accession>
<gene>
    <name evidence="12" type="ORF">SAMN05216283_108128</name>
</gene>
<keyword evidence="4" id="KW-1003">Cell membrane</keyword>
<dbReference type="SUPFAM" id="SSF74653">
    <property type="entry name" value="TolA/TonB C-terminal domain"/>
    <property type="match status" value="1"/>
</dbReference>
<keyword evidence="3" id="KW-0813">Transport</keyword>
<dbReference type="PANTHER" id="PTHR33446:SF2">
    <property type="entry name" value="PROTEIN TONB"/>
    <property type="match status" value="1"/>
</dbReference>
<dbReference type="CDD" id="cd07341">
    <property type="entry name" value="M56_BlaR1_MecR1_like"/>
    <property type="match status" value="1"/>
</dbReference>
<feature type="transmembrane region" description="Helical" evidence="10">
    <location>
        <begin position="37"/>
        <end position="57"/>
    </location>
</feature>
<dbReference type="InterPro" id="IPR037682">
    <property type="entry name" value="TonB_C"/>
</dbReference>
<feature type="transmembrane region" description="Helical" evidence="10">
    <location>
        <begin position="99"/>
        <end position="125"/>
    </location>
</feature>
<protein>
    <submittedName>
        <fullName evidence="12">TonB family C-terminal domain-containing protein</fullName>
    </submittedName>
</protein>
<dbReference type="AlphaFoldDB" id="A0A1I2JC05"/>
<dbReference type="Proteomes" id="UP000198964">
    <property type="component" value="Unassembled WGS sequence"/>
</dbReference>
<evidence type="ECO:0000256" key="5">
    <source>
        <dbReference type="ARBA" id="ARBA00022519"/>
    </source>
</evidence>
<keyword evidence="9 10" id="KW-0472">Membrane</keyword>
<dbReference type="Gene3D" id="2.170.130.10">
    <property type="entry name" value="TonB-dependent receptor, plug domain"/>
    <property type="match status" value="1"/>
</dbReference>
<feature type="transmembrane region" description="Helical" evidence="10">
    <location>
        <begin position="6"/>
        <end position="25"/>
    </location>
</feature>
<comment type="similarity">
    <text evidence="2">Belongs to the TonB family.</text>
</comment>
<evidence type="ECO:0000256" key="7">
    <source>
        <dbReference type="ARBA" id="ARBA00022927"/>
    </source>
</evidence>
<dbReference type="InterPro" id="IPR051045">
    <property type="entry name" value="TonB-dependent_transducer"/>
</dbReference>
<evidence type="ECO:0000256" key="6">
    <source>
        <dbReference type="ARBA" id="ARBA00022692"/>
    </source>
</evidence>
<name>A0A1I2JC05_9BACT</name>
<dbReference type="GO" id="GO:0098797">
    <property type="term" value="C:plasma membrane protein complex"/>
    <property type="evidence" value="ECO:0007669"/>
    <property type="project" value="TreeGrafter"/>
</dbReference>
<comment type="subcellular location">
    <subcellularLocation>
        <location evidence="1">Cell inner membrane</location>
        <topology evidence="1">Single-pass membrane protein</topology>
        <orientation evidence="1">Periplasmic side</orientation>
    </subcellularLocation>
</comment>
<dbReference type="PROSITE" id="PS52015">
    <property type="entry name" value="TONB_CTD"/>
    <property type="match status" value="1"/>
</dbReference>
<organism evidence="12 13">
    <name type="scientific">Sunxiuqinia elliptica</name>
    <dbReference type="NCBI Taxonomy" id="655355"/>
    <lineage>
        <taxon>Bacteria</taxon>
        <taxon>Pseudomonadati</taxon>
        <taxon>Bacteroidota</taxon>
        <taxon>Bacteroidia</taxon>
        <taxon>Marinilabiliales</taxon>
        <taxon>Prolixibacteraceae</taxon>
        <taxon>Sunxiuqinia</taxon>
    </lineage>
</organism>
<dbReference type="GO" id="GO:0031992">
    <property type="term" value="F:energy transducer activity"/>
    <property type="evidence" value="ECO:0007669"/>
    <property type="project" value="TreeGrafter"/>
</dbReference>
<dbReference type="STRING" id="655355.SAMN05216283_108128"/>
<dbReference type="RefSeq" id="WP_093920640.1">
    <property type="nucleotide sequence ID" value="NZ_FONW01000008.1"/>
</dbReference>
<evidence type="ECO:0000256" key="10">
    <source>
        <dbReference type="SAM" id="Phobius"/>
    </source>
</evidence>
<sequence length="498" mass="55889">MNSFVNYILESGVSLGVLALVYFVFLRNQTFFKANRWFLLFAIVFSSVLPLLQFNVWESQRGTALALEGTSQVLETITVTSTGVSNSLIRWLTSSEALITFYFIVGASLLMLTLWRISLLVRLIFRHQQEYKDGINFVYLNDNSSPYSFLNYLFLGKYLKSTSGWEKMLAHESEHIRQKHTVDILILEFLAIVQWFNPFFWLLRRVIKENHEYMADQAVLNKGVAVQQYKEVLVTQFIGSQFSVANNFNSSLIKSRLKMMTKIKSSKKSNFRYLIGILAVAALLVVFACEKKESSAEAFKEETELKSAPMGDQLILIDGEVSDIETMNKIVPAEIETIEVLKGADNPFIESHGEKAKNGVINITMKSGAIDAQNTDTEGIVVTGLGVSSSESSDPVHTLVDEMPEFPGGDLALRKFIARSIKYPVSAQENRIQGKVYVTFVVEKDGSVGRTKIARGVDTALDYEALRVMNQLPKWTPGKQDGKPVAVSYTVPISFVLQ</sequence>
<dbReference type="InterPro" id="IPR008756">
    <property type="entry name" value="Peptidase_M56"/>
</dbReference>
<dbReference type="InterPro" id="IPR037066">
    <property type="entry name" value="Plug_dom_sf"/>
</dbReference>
<feature type="transmembrane region" description="Helical" evidence="10">
    <location>
        <begin position="270"/>
        <end position="288"/>
    </location>
</feature>
<proteinExistence type="inferred from homology"/>
<keyword evidence="5" id="KW-0997">Cell inner membrane</keyword>
<keyword evidence="7" id="KW-0653">Protein transport</keyword>
<evidence type="ECO:0000256" key="3">
    <source>
        <dbReference type="ARBA" id="ARBA00022448"/>
    </source>
</evidence>